<evidence type="ECO:0000313" key="1">
    <source>
        <dbReference type="EMBL" id="MBK1884866.1"/>
    </source>
</evidence>
<protein>
    <submittedName>
        <fullName evidence="1">Uncharacterized protein</fullName>
    </submittedName>
</protein>
<comment type="caution">
    <text evidence="1">The sequence shown here is derived from an EMBL/GenBank/DDBJ whole genome shotgun (WGS) entry which is preliminary data.</text>
</comment>
<reference evidence="1" key="1">
    <citation type="submission" date="2021-01" db="EMBL/GenBank/DDBJ databases">
        <title>Modified the classification status of verrucomicrobia.</title>
        <authorList>
            <person name="Feng X."/>
        </authorList>
    </citation>
    <scope>NUCLEOTIDE SEQUENCE</scope>
    <source>
        <strain evidence="1">KCTC 22041</strain>
    </source>
</reference>
<dbReference type="AlphaFoldDB" id="A0A934SC80"/>
<dbReference type="PROSITE" id="PS51257">
    <property type="entry name" value="PROKAR_LIPOPROTEIN"/>
    <property type="match status" value="1"/>
</dbReference>
<sequence>MKKIINCIALPVILPVLMLGCAPVGDSLAPIGKNDLDEADYMRRVLANDLDAKGNYEVIPGSDVTTVKIMKPNTPLDERSLRLSMRSIKAAMRDSFDREPNKLRFEFRDVTIEE</sequence>
<dbReference type="EMBL" id="JAENIJ010000158">
    <property type="protein sequence ID" value="MBK1884866.1"/>
    <property type="molecule type" value="Genomic_DNA"/>
</dbReference>
<name>A0A934SC80_9BACT</name>
<dbReference type="Proteomes" id="UP000603141">
    <property type="component" value="Unassembled WGS sequence"/>
</dbReference>
<gene>
    <name evidence="1" type="ORF">JIN85_20820</name>
</gene>
<dbReference type="RefSeq" id="WP_200274442.1">
    <property type="nucleotide sequence ID" value="NZ_JAENIJ010000158.1"/>
</dbReference>
<evidence type="ECO:0000313" key="2">
    <source>
        <dbReference type="Proteomes" id="UP000603141"/>
    </source>
</evidence>
<organism evidence="1 2">
    <name type="scientific">Luteolibacter pohnpeiensis</name>
    <dbReference type="NCBI Taxonomy" id="454153"/>
    <lineage>
        <taxon>Bacteria</taxon>
        <taxon>Pseudomonadati</taxon>
        <taxon>Verrucomicrobiota</taxon>
        <taxon>Verrucomicrobiia</taxon>
        <taxon>Verrucomicrobiales</taxon>
        <taxon>Verrucomicrobiaceae</taxon>
        <taxon>Luteolibacter</taxon>
    </lineage>
</organism>
<accession>A0A934SC80</accession>
<proteinExistence type="predicted"/>
<keyword evidence="2" id="KW-1185">Reference proteome</keyword>